<feature type="compositionally biased region" description="Basic and acidic residues" evidence="1">
    <location>
        <begin position="19"/>
        <end position="29"/>
    </location>
</feature>
<sequence length="63" mass="6902">MGTGSIATAIGLSPVSSPTDRDDDRRLDGRHSVTVLESVDTLERFAGYSSRPIVRKVMPSKRR</sequence>
<protein>
    <submittedName>
        <fullName evidence="2">Uncharacterized protein</fullName>
    </submittedName>
</protein>
<evidence type="ECO:0000256" key="1">
    <source>
        <dbReference type="SAM" id="MobiDB-lite"/>
    </source>
</evidence>
<organism evidence="2 3">
    <name type="scientific">Haloterrigena salina JCM 13891</name>
    <dbReference type="NCBI Taxonomy" id="1227488"/>
    <lineage>
        <taxon>Archaea</taxon>
        <taxon>Methanobacteriati</taxon>
        <taxon>Methanobacteriota</taxon>
        <taxon>Stenosarchaea group</taxon>
        <taxon>Halobacteria</taxon>
        <taxon>Halobacteriales</taxon>
        <taxon>Natrialbaceae</taxon>
        <taxon>Haloterrigena</taxon>
    </lineage>
</organism>
<dbReference type="PATRIC" id="fig|1227488.3.peg.972"/>
<evidence type="ECO:0000313" key="3">
    <source>
        <dbReference type="Proteomes" id="UP000011657"/>
    </source>
</evidence>
<accession>M0CGA4</accession>
<feature type="region of interest" description="Disordered" evidence="1">
    <location>
        <begin position="1"/>
        <end position="29"/>
    </location>
</feature>
<reference evidence="2 3" key="1">
    <citation type="journal article" date="2014" name="PLoS Genet.">
        <title>Phylogenetically driven sequencing of extremely halophilic archaea reveals strategies for static and dynamic osmo-response.</title>
        <authorList>
            <person name="Becker E.A."/>
            <person name="Seitzer P.M."/>
            <person name="Tritt A."/>
            <person name="Larsen D."/>
            <person name="Krusor M."/>
            <person name="Yao A.I."/>
            <person name="Wu D."/>
            <person name="Madern D."/>
            <person name="Eisen J.A."/>
            <person name="Darling A.E."/>
            <person name="Facciotti M.T."/>
        </authorList>
    </citation>
    <scope>NUCLEOTIDE SEQUENCE [LARGE SCALE GENOMIC DNA]</scope>
    <source>
        <strain evidence="2 3">JCM 13891</strain>
    </source>
</reference>
<dbReference type="AlphaFoldDB" id="M0CGA4"/>
<keyword evidence="3" id="KW-1185">Reference proteome</keyword>
<gene>
    <name evidence="2" type="ORF">C477_04929</name>
</gene>
<dbReference type="Proteomes" id="UP000011657">
    <property type="component" value="Unassembled WGS sequence"/>
</dbReference>
<proteinExistence type="predicted"/>
<name>M0CGA4_9EURY</name>
<evidence type="ECO:0000313" key="2">
    <source>
        <dbReference type="EMBL" id="ELZ21658.1"/>
    </source>
</evidence>
<dbReference type="EMBL" id="AOIS01000018">
    <property type="protein sequence ID" value="ELZ21658.1"/>
    <property type="molecule type" value="Genomic_DNA"/>
</dbReference>
<comment type="caution">
    <text evidence="2">The sequence shown here is derived from an EMBL/GenBank/DDBJ whole genome shotgun (WGS) entry which is preliminary data.</text>
</comment>